<gene>
    <name evidence="1" type="ORF">WMSIL1_LOCUS1096</name>
</gene>
<name>A0A564XXW6_HYMDI</name>
<organism evidence="1 2">
    <name type="scientific">Hymenolepis diminuta</name>
    <name type="common">Rat tapeworm</name>
    <dbReference type="NCBI Taxonomy" id="6216"/>
    <lineage>
        <taxon>Eukaryota</taxon>
        <taxon>Metazoa</taxon>
        <taxon>Spiralia</taxon>
        <taxon>Lophotrochozoa</taxon>
        <taxon>Platyhelminthes</taxon>
        <taxon>Cestoda</taxon>
        <taxon>Eucestoda</taxon>
        <taxon>Cyclophyllidea</taxon>
        <taxon>Hymenolepididae</taxon>
        <taxon>Hymenolepis</taxon>
    </lineage>
</organism>
<dbReference type="AlphaFoldDB" id="A0A564XXW6"/>
<evidence type="ECO:0000313" key="1">
    <source>
        <dbReference type="EMBL" id="VUZ39842.1"/>
    </source>
</evidence>
<sequence>MNANMTAFLPRTLPSETISCVWLIPLITFVRLSSGWIRVRLQCSLLSLVLMKTY</sequence>
<dbReference type="EMBL" id="CABIJS010000022">
    <property type="protein sequence ID" value="VUZ39842.1"/>
    <property type="molecule type" value="Genomic_DNA"/>
</dbReference>
<proteinExistence type="predicted"/>
<accession>A0A564XXW6</accession>
<keyword evidence="2" id="KW-1185">Reference proteome</keyword>
<dbReference type="Proteomes" id="UP000321570">
    <property type="component" value="Unassembled WGS sequence"/>
</dbReference>
<evidence type="ECO:0000313" key="2">
    <source>
        <dbReference type="Proteomes" id="UP000321570"/>
    </source>
</evidence>
<reference evidence="1 2" key="1">
    <citation type="submission" date="2019-07" db="EMBL/GenBank/DDBJ databases">
        <authorList>
            <person name="Jastrzebski P J."/>
            <person name="Paukszto L."/>
            <person name="Jastrzebski P J."/>
        </authorList>
    </citation>
    <scope>NUCLEOTIDE SEQUENCE [LARGE SCALE GENOMIC DNA]</scope>
    <source>
        <strain evidence="1 2">WMS-il1</strain>
    </source>
</reference>
<protein>
    <submittedName>
        <fullName evidence="1">Uncharacterized protein</fullName>
    </submittedName>
</protein>